<feature type="compositionally biased region" description="Basic and acidic residues" evidence="5">
    <location>
        <begin position="1432"/>
        <end position="1465"/>
    </location>
</feature>
<evidence type="ECO:0000256" key="2">
    <source>
        <dbReference type="ARBA" id="ARBA00022771"/>
    </source>
</evidence>
<evidence type="ECO:0000256" key="1">
    <source>
        <dbReference type="ARBA" id="ARBA00022723"/>
    </source>
</evidence>
<feature type="compositionally biased region" description="Pro residues" evidence="5">
    <location>
        <begin position="1215"/>
        <end position="1269"/>
    </location>
</feature>
<feature type="compositionally biased region" description="Pro residues" evidence="5">
    <location>
        <begin position="1348"/>
        <end position="1361"/>
    </location>
</feature>
<feature type="compositionally biased region" description="Low complexity" evidence="5">
    <location>
        <begin position="501"/>
        <end position="514"/>
    </location>
</feature>
<evidence type="ECO:0000313" key="9">
    <source>
        <dbReference type="Proteomes" id="UP000722791"/>
    </source>
</evidence>
<evidence type="ECO:0000256" key="5">
    <source>
        <dbReference type="SAM" id="MobiDB-lite"/>
    </source>
</evidence>
<feature type="region of interest" description="Disordered" evidence="5">
    <location>
        <begin position="306"/>
        <end position="354"/>
    </location>
</feature>
<dbReference type="GO" id="GO:0008270">
    <property type="term" value="F:zinc ion binding"/>
    <property type="evidence" value="ECO:0007669"/>
    <property type="project" value="UniProtKB-KW"/>
</dbReference>
<dbReference type="Pfam" id="PF07500">
    <property type="entry name" value="TFIIS_M"/>
    <property type="match status" value="1"/>
</dbReference>
<feature type="compositionally biased region" description="Pro residues" evidence="5">
    <location>
        <begin position="1183"/>
        <end position="1206"/>
    </location>
</feature>
<dbReference type="PANTHER" id="PTHR11477:SF0">
    <property type="entry name" value="IP08861P-RELATED"/>
    <property type="match status" value="1"/>
</dbReference>
<dbReference type="InterPro" id="IPR003618">
    <property type="entry name" value="TFIIS_cen_dom"/>
</dbReference>
<feature type="compositionally biased region" description="Gly residues" evidence="5">
    <location>
        <begin position="1384"/>
        <end position="1394"/>
    </location>
</feature>
<gene>
    <name evidence="8" type="ORF">Vretimale_18805</name>
</gene>
<evidence type="ECO:0000259" key="6">
    <source>
        <dbReference type="PROSITE" id="PS50304"/>
    </source>
</evidence>
<keyword evidence="1" id="KW-0479">Metal-binding</keyword>
<feature type="compositionally biased region" description="Gly residues" evidence="5">
    <location>
        <begin position="581"/>
        <end position="599"/>
    </location>
</feature>
<dbReference type="InterPro" id="IPR002999">
    <property type="entry name" value="Tudor"/>
</dbReference>
<feature type="compositionally biased region" description="Basic and acidic residues" evidence="5">
    <location>
        <begin position="663"/>
        <end position="672"/>
    </location>
</feature>
<dbReference type="Proteomes" id="UP000722791">
    <property type="component" value="Unassembled WGS sequence"/>
</dbReference>
<feature type="region of interest" description="Disordered" evidence="5">
    <location>
        <begin position="997"/>
        <end position="1026"/>
    </location>
</feature>
<feature type="compositionally biased region" description="Basic and acidic residues" evidence="5">
    <location>
        <begin position="1409"/>
        <end position="1420"/>
    </location>
</feature>
<evidence type="ECO:0000256" key="3">
    <source>
        <dbReference type="ARBA" id="ARBA00022833"/>
    </source>
</evidence>
<feature type="region of interest" description="Disordered" evidence="5">
    <location>
        <begin position="492"/>
        <end position="514"/>
    </location>
</feature>
<organism evidence="8 9">
    <name type="scientific">Volvox reticuliferus</name>
    <dbReference type="NCBI Taxonomy" id="1737510"/>
    <lineage>
        <taxon>Eukaryota</taxon>
        <taxon>Viridiplantae</taxon>
        <taxon>Chlorophyta</taxon>
        <taxon>core chlorophytes</taxon>
        <taxon>Chlorophyceae</taxon>
        <taxon>CS clade</taxon>
        <taxon>Chlamydomonadales</taxon>
        <taxon>Volvocaceae</taxon>
        <taxon>Volvox</taxon>
    </lineage>
</organism>
<dbReference type="InterPro" id="IPR036575">
    <property type="entry name" value="TFIIS_cen_dom_sf"/>
</dbReference>
<evidence type="ECO:0000313" key="8">
    <source>
        <dbReference type="EMBL" id="GIM16150.1"/>
    </source>
</evidence>
<dbReference type="EMBL" id="BNCQ01000075">
    <property type="protein sequence ID" value="GIM16150.1"/>
    <property type="molecule type" value="Genomic_DNA"/>
</dbReference>
<dbReference type="GO" id="GO:0006351">
    <property type="term" value="P:DNA-templated transcription"/>
    <property type="evidence" value="ECO:0007669"/>
    <property type="project" value="InterPro"/>
</dbReference>
<accession>A0A8J4GVQ9</accession>
<feature type="compositionally biased region" description="Gly residues" evidence="5">
    <location>
        <begin position="1421"/>
        <end position="1431"/>
    </location>
</feature>
<proteinExistence type="predicted"/>
<sequence length="1477" mass="152939">MASRERRVSRPPLRFVQDEYLEHGRRRDQRPVRQVYRLLKLTDVREDLTGQEVHVYWPEDQQWYRASVEEVKLEQPEGLSAYLHYPETEEFEEVNLNELIGSSQIAVIENKSFYAKLKRDEIPVNAADRLNVVYEDEAGSGDGADDDEYAGEDDDSDDSGGDGEQRAASGTIKETQRTKRPRESGQERLGNAKRTASTNSGGDEGVPRQNSHPLHPNGNGNAVHNTPAGARAAGAAAVTAGDPLADNDMAEAEAFKNSLMSALMHTFSGPPSTMIPTPGGGMIPTPGPAGAGGTAATAHTPLIMIPTPGGAHAGETSGSGRGAAGGSTRSERHGTLRSQNSLPTAGSAGNDEDVRSKVREQLASALQRARDELKAEGYTEALPEPVAVAADVETELYKLHDNSVSKDYKAKFRSLSFNLRDNANPELRARVLRGELPPPKLVTLGPAELARKELSEWRQKRQEEAAKMVFLDAETAAKFSTAAAAALAQSRIKSKEEDAPAAKPTASPERAAAAAISPELPPHARTAGDGATAASVASSSGFPLLGATLGGDASVAAAAAAAVVATATSSELGRRTSAQGIGTGAEGASDGAGGSGVSGSGLPAPLTTLPVGPASTLSPSKRTVLRAALPAAATAGDETPPRADQAGDAPYDPDSYDDPYDPETQHQGDDNMPKYNPFGSSGSSKPSAVPSIASLRAAPSSAAPTSSGPPERQTSLPSPIRSPPAAATGAASASTVVADLAPVIQRQMPGEGPLPDLPLDNVGDALWQGVMRVPGQSSDNLMVIEVAYLGGSGRLGPMLRCSELPSELLVKGQVKLARVEQFFEDLRRSRSRTITLALVRQLNPEVAAAAGFADAAAAAARCGGMAEFVAQHRTRTGLATPQSQLEAYLVTRGPLAARLLKTARVVCPAHQMGMLPEDIEEDQLLLAMVHPRTWEAPPHALIAPVLHHHHQPQQQPQPQPHAHKQLQQEPAVVFPTAEIDFNSLTAAAAAMGLLPPPATAPPPAAPATIDPRLRGPAGPEGVHPMQPPPVVAAAPTAPPPSDTGGGLALDVGALNELAEVLGLAGGAGGKAAAPPVPPEANPPPAVIVEAPGGGAASTQLVTMVMQNPDGTLAIVAVPQGAPPPTASPPSVPAAPPPPQAVLLPPPGPLGQPPIALPCPVPGQPPPPPGSQQGPHPHHEHPPQYLPPGTARPPGPGGPYGEPPPPQVHDHYPGGHGPPPPGRYGGPPPPPPSGPSQGPPGGPAPPPFVDPRAGPPPPPHHGYNPPPHPQDPYYAGQPPPPHHHHHNYQPPPPGHGGSEPGPPPPYGPPRDGPEGRPPPYYPPPREGHDGRGPGGYDDPYYPRGGGGGPPGPHDGPYPPYRGGPPGRGGPPRGEWAAEHGRWGGRRGGGSGGRGRGPQEEGRGGYGYEGYNDRGGRPHDGGGYRGRGRGGGGGRDHGDWAGGERREWEGGRGGDRGGEWGFRERGRGAYGRPDMHHHR</sequence>
<dbReference type="PROSITE" id="PS51321">
    <property type="entry name" value="TFIIS_CENTRAL"/>
    <property type="match status" value="1"/>
</dbReference>
<feature type="region of interest" description="Disordered" evidence="5">
    <location>
        <begin position="947"/>
        <end position="967"/>
    </location>
</feature>
<feature type="region of interest" description="Disordered" evidence="5">
    <location>
        <begin position="135"/>
        <end position="227"/>
    </location>
</feature>
<feature type="compositionally biased region" description="Pro residues" evidence="5">
    <location>
        <begin position="1288"/>
        <end position="1323"/>
    </location>
</feature>
<keyword evidence="4" id="KW-0539">Nucleus</keyword>
<comment type="caution">
    <text evidence="8">The sequence shown here is derived from an EMBL/GenBank/DDBJ whole genome shotgun (WGS) entry which is preliminary data.</text>
</comment>
<feature type="region of interest" description="Disordered" evidence="5">
    <location>
        <begin position="632"/>
        <end position="733"/>
    </location>
</feature>
<dbReference type="SUPFAM" id="SSF46942">
    <property type="entry name" value="Elongation factor TFIIS domain 2"/>
    <property type="match status" value="1"/>
</dbReference>
<reference evidence="8" key="1">
    <citation type="journal article" date="2021" name="Proc. Natl. Acad. Sci. U.S.A.">
        <title>Three genomes in the algal genus Volvox reveal the fate of a haploid sex-determining region after a transition to homothallism.</title>
        <authorList>
            <person name="Yamamoto K."/>
            <person name="Hamaji T."/>
            <person name="Kawai-Toyooka H."/>
            <person name="Matsuzaki R."/>
            <person name="Takahashi F."/>
            <person name="Nishimura Y."/>
            <person name="Kawachi M."/>
            <person name="Noguchi H."/>
            <person name="Minakuchi Y."/>
            <person name="Umen J.G."/>
            <person name="Toyoda A."/>
            <person name="Nozaki H."/>
        </authorList>
    </citation>
    <scope>NUCLEOTIDE SEQUENCE</scope>
    <source>
        <strain evidence="8">NIES-3785</strain>
    </source>
</reference>
<evidence type="ECO:0008006" key="10">
    <source>
        <dbReference type="Google" id="ProtNLM"/>
    </source>
</evidence>
<feature type="domain" description="TFIIS central" evidence="7">
    <location>
        <begin position="354"/>
        <end position="477"/>
    </location>
</feature>
<feature type="compositionally biased region" description="Basic and acidic residues" evidence="5">
    <location>
        <begin position="174"/>
        <end position="186"/>
    </location>
</feature>
<dbReference type="PANTHER" id="PTHR11477">
    <property type="entry name" value="TRANSCRIPTION FACTOR S-II ZINC FINGER DOMAIN-CONTAINING PROTEIN"/>
    <property type="match status" value="1"/>
</dbReference>
<dbReference type="PROSITE" id="PS50304">
    <property type="entry name" value="TUDOR"/>
    <property type="match status" value="1"/>
</dbReference>
<feature type="domain" description="Tudor" evidence="6">
    <location>
        <begin position="46"/>
        <end position="106"/>
    </location>
</feature>
<evidence type="ECO:0000256" key="4">
    <source>
        <dbReference type="ARBA" id="ARBA00023242"/>
    </source>
</evidence>
<feature type="compositionally biased region" description="Acidic residues" evidence="5">
    <location>
        <begin position="135"/>
        <end position="161"/>
    </location>
</feature>
<feature type="compositionally biased region" description="Low complexity" evidence="5">
    <location>
        <begin position="679"/>
        <end position="710"/>
    </location>
</feature>
<feature type="compositionally biased region" description="Polar residues" evidence="5">
    <location>
        <begin position="208"/>
        <end position="224"/>
    </location>
</feature>
<protein>
    <recommendedName>
        <fullName evidence="10">TFIIS central domain-containing protein</fullName>
    </recommendedName>
</protein>
<keyword evidence="2" id="KW-0863">Zinc-finger</keyword>
<dbReference type="GO" id="GO:0005634">
    <property type="term" value="C:nucleus"/>
    <property type="evidence" value="ECO:0007669"/>
    <property type="project" value="TreeGrafter"/>
</dbReference>
<feature type="region of interest" description="Disordered" evidence="5">
    <location>
        <begin position="567"/>
        <end position="620"/>
    </location>
</feature>
<dbReference type="SMART" id="SM00510">
    <property type="entry name" value="TFS2M"/>
    <property type="match status" value="1"/>
</dbReference>
<evidence type="ECO:0000259" key="7">
    <source>
        <dbReference type="PROSITE" id="PS51321"/>
    </source>
</evidence>
<feature type="region of interest" description="Disordered" evidence="5">
    <location>
        <begin position="1115"/>
        <end position="1477"/>
    </location>
</feature>
<feature type="compositionally biased region" description="Pro residues" evidence="5">
    <location>
        <begin position="1120"/>
        <end position="1169"/>
    </location>
</feature>
<name>A0A8J4GVQ9_9CHLO</name>
<dbReference type="Gene3D" id="1.10.472.30">
    <property type="entry name" value="Transcription elongation factor S-II, central domain"/>
    <property type="match status" value="1"/>
</dbReference>
<keyword evidence="3" id="KW-0862">Zinc</keyword>